<dbReference type="PROSITE" id="PS51257">
    <property type="entry name" value="PROKAR_LIPOPROTEIN"/>
    <property type="match status" value="1"/>
</dbReference>
<name>A0A2X3DD54_9HELI</name>
<reference evidence="2 3" key="1">
    <citation type="submission" date="2018-06" db="EMBL/GenBank/DDBJ databases">
        <authorList>
            <consortium name="Pathogen Informatics"/>
            <person name="Doyle S."/>
        </authorList>
    </citation>
    <scope>NUCLEOTIDE SEQUENCE [LARGE SCALE GENOMIC DNA]</scope>
    <source>
        <strain evidence="2 3">NCTC13102</strain>
    </source>
</reference>
<protein>
    <recommendedName>
        <fullName evidence="4">Lipoprotein</fullName>
    </recommendedName>
</protein>
<feature type="signal peptide" evidence="1">
    <location>
        <begin position="1"/>
        <end position="27"/>
    </location>
</feature>
<dbReference type="RefSeq" id="WP_112058210.1">
    <property type="nucleotide sequence ID" value="NZ_UAWL01000006.1"/>
</dbReference>
<feature type="chain" id="PRO_5016040165" description="Lipoprotein" evidence="1">
    <location>
        <begin position="28"/>
        <end position="228"/>
    </location>
</feature>
<accession>A0A2X3DD54</accession>
<dbReference type="AlphaFoldDB" id="A0A2X3DD54"/>
<evidence type="ECO:0000313" key="3">
    <source>
        <dbReference type="Proteomes" id="UP000250166"/>
    </source>
</evidence>
<dbReference type="Proteomes" id="UP000250166">
    <property type="component" value="Unassembled WGS sequence"/>
</dbReference>
<evidence type="ECO:0008006" key="4">
    <source>
        <dbReference type="Google" id="ProtNLM"/>
    </source>
</evidence>
<organism evidence="2 3">
    <name type="scientific">Helicobacter fennelliae</name>
    <dbReference type="NCBI Taxonomy" id="215"/>
    <lineage>
        <taxon>Bacteria</taxon>
        <taxon>Pseudomonadati</taxon>
        <taxon>Campylobacterota</taxon>
        <taxon>Epsilonproteobacteria</taxon>
        <taxon>Campylobacterales</taxon>
        <taxon>Helicobacteraceae</taxon>
        <taxon>Helicobacter</taxon>
    </lineage>
</organism>
<dbReference type="EMBL" id="UAWL01000006">
    <property type="protein sequence ID" value="SQB97439.1"/>
    <property type="molecule type" value="Genomic_DNA"/>
</dbReference>
<proteinExistence type="predicted"/>
<keyword evidence="1" id="KW-0732">Signal</keyword>
<evidence type="ECO:0000313" key="2">
    <source>
        <dbReference type="EMBL" id="SQB97439.1"/>
    </source>
</evidence>
<sequence length="228" mass="26092">MRYIRFWIFALCVVLLGSCALPPKPTAQNSATLSIDFYSEVITNPKSKPIHRSVLTYWRKLNPDGTKGDRFAIGGANAFNRAMNTSRFRKQKEENLKLDAGLYYLDSFEVMDRDNKQILISQRGDYTERNGWNDETNQPRYFMLELKENQHLKLQAKVNAIDSIDSIDSSATTSTTKKHIQFVFTHLTPSDVYTQIHKGVEVEVIFDSDISNQANQIEQAESSNTLEN</sequence>
<gene>
    <name evidence="2" type="ORF">NCTC13102_00170</name>
</gene>
<evidence type="ECO:0000256" key="1">
    <source>
        <dbReference type="SAM" id="SignalP"/>
    </source>
</evidence>